<keyword evidence="2" id="KW-1185">Reference proteome</keyword>
<comment type="caution">
    <text evidence="1">The sequence shown here is derived from an EMBL/GenBank/DDBJ whole genome shotgun (WGS) entry which is preliminary data.</text>
</comment>
<proteinExistence type="predicted"/>
<accession>A0ABS1BZL9</accession>
<sequence length="120" mass="13404">MKNLSSLNLKKCAAFIVAFFLFVLGAEEIMAQYIHNDEIRRDVRGTARRSARRVERRHDIIEGDVGYVAPVAAAAAVTTAAILYSLPHGCIDRSGIYDCNGIRYRPQYQGANLVYIQVND</sequence>
<dbReference type="EMBL" id="JAEHFX010000002">
    <property type="protein sequence ID" value="MBK0402503.1"/>
    <property type="molecule type" value="Genomic_DNA"/>
</dbReference>
<dbReference type="RefSeq" id="WP_200505248.1">
    <property type="nucleotide sequence ID" value="NZ_JAEHFX010000002.1"/>
</dbReference>
<dbReference type="Proteomes" id="UP000644147">
    <property type="component" value="Unassembled WGS sequence"/>
</dbReference>
<gene>
    <name evidence="1" type="ORF">I5M27_05865</name>
</gene>
<reference evidence="1 2" key="1">
    <citation type="submission" date="2020-12" db="EMBL/GenBank/DDBJ databases">
        <title>Bacterial novel species Adhaeribacter sp. BT258 isolated from soil.</title>
        <authorList>
            <person name="Jung H.-Y."/>
        </authorList>
    </citation>
    <scope>NUCLEOTIDE SEQUENCE [LARGE SCALE GENOMIC DNA]</scope>
    <source>
        <strain evidence="1 2">BT258</strain>
    </source>
</reference>
<name>A0ABS1BZL9_9BACT</name>
<evidence type="ECO:0000313" key="1">
    <source>
        <dbReference type="EMBL" id="MBK0402503.1"/>
    </source>
</evidence>
<protein>
    <submittedName>
        <fullName evidence="1">Uncharacterized protein</fullName>
    </submittedName>
</protein>
<evidence type="ECO:0000313" key="2">
    <source>
        <dbReference type="Proteomes" id="UP000644147"/>
    </source>
</evidence>
<organism evidence="1 2">
    <name type="scientific">Adhaeribacter terrigena</name>
    <dbReference type="NCBI Taxonomy" id="2793070"/>
    <lineage>
        <taxon>Bacteria</taxon>
        <taxon>Pseudomonadati</taxon>
        <taxon>Bacteroidota</taxon>
        <taxon>Cytophagia</taxon>
        <taxon>Cytophagales</taxon>
        <taxon>Hymenobacteraceae</taxon>
        <taxon>Adhaeribacter</taxon>
    </lineage>
</organism>